<feature type="region of interest" description="Disordered" evidence="1">
    <location>
        <begin position="1"/>
        <end position="72"/>
    </location>
</feature>
<keyword evidence="2" id="KW-0812">Transmembrane</keyword>
<evidence type="ECO:0000313" key="3">
    <source>
        <dbReference type="EMBL" id="PRY45954.1"/>
    </source>
</evidence>
<feature type="compositionally biased region" description="Low complexity" evidence="1">
    <location>
        <begin position="112"/>
        <end position="124"/>
    </location>
</feature>
<dbReference type="EMBL" id="PVTF01000001">
    <property type="protein sequence ID" value="PRY45954.1"/>
    <property type="molecule type" value="Genomic_DNA"/>
</dbReference>
<evidence type="ECO:0000256" key="1">
    <source>
        <dbReference type="SAM" id="MobiDB-lite"/>
    </source>
</evidence>
<comment type="caution">
    <text evidence="3">The sequence shown here is derived from an EMBL/GenBank/DDBJ whole genome shotgun (WGS) entry which is preliminary data.</text>
</comment>
<gene>
    <name evidence="3" type="ORF">CLV43_101217</name>
</gene>
<feature type="transmembrane region" description="Helical" evidence="2">
    <location>
        <begin position="80"/>
        <end position="103"/>
    </location>
</feature>
<dbReference type="AlphaFoldDB" id="A0A2T0TJR0"/>
<keyword evidence="2" id="KW-1133">Transmembrane helix</keyword>
<feature type="compositionally biased region" description="Polar residues" evidence="1">
    <location>
        <begin position="1"/>
        <end position="30"/>
    </location>
</feature>
<accession>A0A2T0TJR0</accession>
<proteinExistence type="predicted"/>
<feature type="region of interest" description="Disordered" evidence="1">
    <location>
        <begin position="112"/>
        <end position="142"/>
    </location>
</feature>
<dbReference type="Proteomes" id="UP000239494">
    <property type="component" value="Unassembled WGS sequence"/>
</dbReference>
<sequence>MRWQASQPSDPEQTGIIRTNQFSDPEQTQKVRPVGFPTGPQQFGPQQTPPPWGEQSPPRGMPGMHGPEVFDSGSGKSPKVAVYVLIGVLAFVVIGGGVFWFGLNGGMGDTTTAASSTAASSSATPPGPPANLAAVPEPPGKANAKNGEYTLAKAKDAKILSDKDVKALEAAGVDKIYDKSSTDSGLAYAVAVYVAKDADSAKKLSSTLVDNQVAAGMSTVEQIDVPESVSLMKLAVSDQFMYRGIYTSGPVTVRVATAGPSTIPDQDVAKKFNEFVQKVLGTVRVG</sequence>
<protein>
    <recommendedName>
        <fullName evidence="5">Flagellar basal body-associated protein FliL</fullName>
    </recommendedName>
</protein>
<keyword evidence="2" id="KW-0472">Membrane</keyword>
<feature type="compositionally biased region" description="Low complexity" evidence="1">
    <location>
        <begin position="35"/>
        <end position="46"/>
    </location>
</feature>
<keyword evidence="4" id="KW-1185">Reference proteome</keyword>
<evidence type="ECO:0000256" key="2">
    <source>
        <dbReference type="SAM" id="Phobius"/>
    </source>
</evidence>
<reference evidence="3 4" key="1">
    <citation type="submission" date="2018-03" db="EMBL/GenBank/DDBJ databases">
        <title>Genomic Encyclopedia of Archaeal and Bacterial Type Strains, Phase II (KMG-II): from individual species to whole genera.</title>
        <authorList>
            <person name="Goeker M."/>
        </authorList>
    </citation>
    <scope>NUCLEOTIDE SEQUENCE [LARGE SCALE GENOMIC DNA]</scope>
    <source>
        <strain evidence="3 4">DSM 44720</strain>
    </source>
</reference>
<organism evidence="3 4">
    <name type="scientific">Umezawaea tangerina</name>
    <dbReference type="NCBI Taxonomy" id="84725"/>
    <lineage>
        <taxon>Bacteria</taxon>
        <taxon>Bacillati</taxon>
        <taxon>Actinomycetota</taxon>
        <taxon>Actinomycetes</taxon>
        <taxon>Pseudonocardiales</taxon>
        <taxon>Pseudonocardiaceae</taxon>
        <taxon>Umezawaea</taxon>
    </lineage>
</organism>
<name>A0A2T0TJR0_9PSEU</name>
<evidence type="ECO:0000313" key="4">
    <source>
        <dbReference type="Proteomes" id="UP000239494"/>
    </source>
</evidence>
<evidence type="ECO:0008006" key="5">
    <source>
        <dbReference type="Google" id="ProtNLM"/>
    </source>
</evidence>